<gene>
    <name evidence="7" type="ORF">AMJ44_01255</name>
</gene>
<feature type="domain" description="UvrD-like helicase ATP-binding" evidence="5">
    <location>
        <begin position="12"/>
        <end position="285"/>
    </location>
</feature>
<proteinExistence type="predicted"/>
<name>A0A0S7Y5J1_UNCSA</name>
<dbReference type="GO" id="GO:0003677">
    <property type="term" value="F:DNA binding"/>
    <property type="evidence" value="ECO:0007669"/>
    <property type="project" value="InterPro"/>
</dbReference>
<dbReference type="PANTHER" id="PTHR11070">
    <property type="entry name" value="UVRD / RECB / PCRA DNA HELICASE FAMILY MEMBER"/>
    <property type="match status" value="1"/>
</dbReference>
<dbReference type="Gene3D" id="3.40.50.300">
    <property type="entry name" value="P-loop containing nucleotide triphosphate hydrolases"/>
    <property type="match status" value="2"/>
</dbReference>
<dbReference type="SUPFAM" id="SSF52540">
    <property type="entry name" value="P-loop containing nucleoside triphosphate hydrolases"/>
    <property type="match status" value="1"/>
</dbReference>
<keyword evidence="3" id="KW-0347">Helicase</keyword>
<dbReference type="InterPro" id="IPR014016">
    <property type="entry name" value="UvrD-like_ATP-bd"/>
</dbReference>
<dbReference type="Pfam" id="PF13538">
    <property type="entry name" value="UvrD_C_2"/>
    <property type="match status" value="1"/>
</dbReference>
<evidence type="ECO:0000259" key="6">
    <source>
        <dbReference type="Pfam" id="PF13538"/>
    </source>
</evidence>
<comment type="caution">
    <text evidence="7">The sequence shown here is derived from an EMBL/GenBank/DDBJ whole genome shotgun (WGS) entry which is preliminary data.</text>
</comment>
<keyword evidence="4" id="KW-0067">ATP-binding</keyword>
<dbReference type="GO" id="GO:0000725">
    <property type="term" value="P:recombinational repair"/>
    <property type="evidence" value="ECO:0007669"/>
    <property type="project" value="TreeGrafter"/>
</dbReference>
<organism evidence="7 8">
    <name type="scientific">candidate division WOR-1 bacterium DG_54_3</name>
    <dbReference type="NCBI Taxonomy" id="1703775"/>
    <lineage>
        <taxon>Bacteria</taxon>
        <taxon>Bacillati</taxon>
        <taxon>Saganbacteria</taxon>
    </lineage>
</organism>
<sequence>MKTWLLKLLDLSSEQEQIVKMPPQESSLVLGLPGSGKTQVLVHRIAYLIQFHGISSENIRLFVFTDVIEEFIRSEIKSSGFPGEMVTTFDNWCHSFCVNHISQDLPRVYINGRIDYRKIRFSVLDALQKNEALQKDLGFALVDDGQDLTPEVFEILSLAAQHITVLADPHHKLYHEGASESFVLDTLKLSKRISFLQRDYRNSPAVAQLASHFIEDENFRNTYLSQIRTVQSSSEGPLCYVASSEEKELVHLSQIVQQRQVMKDKVGILLPTNSLVHRVAKALKDRGTETEKAITKDAQNVIHTPYDFGNSLPKVTTYHMAKGLTFDSVLMPQLTENAFAKISSSLRHRLLFVGITRASKWVYMSTVRGQEFREIGMLKLAEKEEHLRILHRLNPLQ</sequence>
<dbReference type="AlphaFoldDB" id="A0A0S7Y5J1"/>
<dbReference type="PATRIC" id="fig|1703775.3.peg.722"/>
<dbReference type="InterPro" id="IPR000212">
    <property type="entry name" value="DNA_helicase_UvrD/REP"/>
</dbReference>
<keyword evidence="1" id="KW-0547">Nucleotide-binding</keyword>
<feature type="domain" description="UvrD-like helicase C-terminal" evidence="6">
    <location>
        <begin position="315"/>
        <end position="364"/>
    </location>
</feature>
<dbReference type="GO" id="GO:0005829">
    <property type="term" value="C:cytosol"/>
    <property type="evidence" value="ECO:0007669"/>
    <property type="project" value="TreeGrafter"/>
</dbReference>
<dbReference type="Proteomes" id="UP000051861">
    <property type="component" value="Unassembled WGS sequence"/>
</dbReference>
<dbReference type="GO" id="GO:0016887">
    <property type="term" value="F:ATP hydrolysis activity"/>
    <property type="evidence" value="ECO:0007669"/>
    <property type="project" value="RHEA"/>
</dbReference>
<protein>
    <submittedName>
        <fullName evidence="7">Uncharacterized protein</fullName>
    </submittedName>
</protein>
<evidence type="ECO:0000256" key="3">
    <source>
        <dbReference type="ARBA" id="ARBA00022806"/>
    </source>
</evidence>
<accession>A0A0S7Y5J1</accession>
<evidence type="ECO:0000313" key="7">
    <source>
        <dbReference type="EMBL" id="KPJ69944.1"/>
    </source>
</evidence>
<evidence type="ECO:0000259" key="5">
    <source>
        <dbReference type="Pfam" id="PF00580"/>
    </source>
</evidence>
<dbReference type="Pfam" id="PF00580">
    <property type="entry name" value="UvrD-helicase"/>
    <property type="match status" value="1"/>
</dbReference>
<dbReference type="GO" id="GO:0043138">
    <property type="term" value="F:3'-5' DNA helicase activity"/>
    <property type="evidence" value="ECO:0007669"/>
    <property type="project" value="UniProtKB-EC"/>
</dbReference>
<reference evidence="7 8" key="1">
    <citation type="journal article" date="2015" name="Microbiome">
        <title>Genomic resolution of linkages in carbon, nitrogen, and sulfur cycling among widespread estuary sediment bacteria.</title>
        <authorList>
            <person name="Baker B.J."/>
            <person name="Lazar C.S."/>
            <person name="Teske A.P."/>
            <person name="Dick G.J."/>
        </authorList>
    </citation>
    <scope>NUCLEOTIDE SEQUENCE [LARGE SCALE GENOMIC DNA]</scope>
    <source>
        <strain evidence="7">DG_54_3</strain>
    </source>
</reference>
<evidence type="ECO:0000313" key="8">
    <source>
        <dbReference type="Proteomes" id="UP000051861"/>
    </source>
</evidence>
<dbReference type="InterPro" id="IPR027417">
    <property type="entry name" value="P-loop_NTPase"/>
</dbReference>
<evidence type="ECO:0000256" key="1">
    <source>
        <dbReference type="ARBA" id="ARBA00022741"/>
    </source>
</evidence>
<dbReference type="InterPro" id="IPR027785">
    <property type="entry name" value="UvrD-like_helicase_C"/>
</dbReference>
<evidence type="ECO:0000256" key="4">
    <source>
        <dbReference type="ARBA" id="ARBA00022840"/>
    </source>
</evidence>
<evidence type="ECO:0000256" key="2">
    <source>
        <dbReference type="ARBA" id="ARBA00022801"/>
    </source>
</evidence>
<dbReference type="EMBL" id="LIZX01000010">
    <property type="protein sequence ID" value="KPJ69944.1"/>
    <property type="molecule type" value="Genomic_DNA"/>
</dbReference>
<dbReference type="GO" id="GO:0005524">
    <property type="term" value="F:ATP binding"/>
    <property type="evidence" value="ECO:0007669"/>
    <property type="project" value="UniProtKB-KW"/>
</dbReference>
<dbReference type="PANTHER" id="PTHR11070:SF17">
    <property type="entry name" value="DNA HELICASE IV"/>
    <property type="match status" value="1"/>
</dbReference>
<keyword evidence="2" id="KW-0378">Hydrolase</keyword>